<keyword evidence="2" id="KW-1185">Reference proteome</keyword>
<dbReference type="Gene3D" id="3.40.50.1000">
    <property type="entry name" value="HAD superfamily/HAD-like"/>
    <property type="match status" value="1"/>
</dbReference>
<proteinExistence type="predicted"/>
<dbReference type="SFLD" id="SFLDG01129">
    <property type="entry name" value="C1.5:_HAD__Beta-PGM__Phosphata"/>
    <property type="match status" value="1"/>
</dbReference>
<reference evidence="1 2" key="1">
    <citation type="submission" date="2016-10" db="EMBL/GenBank/DDBJ databases">
        <authorList>
            <person name="de Groot N.N."/>
        </authorList>
    </citation>
    <scope>NUCLEOTIDE SEQUENCE [LARGE SCALE GENOMIC DNA]</scope>
    <source>
        <strain evidence="1 2">CGMCC 1.9157</strain>
    </source>
</reference>
<dbReference type="STRING" id="655353.SAMN04488056_104387"/>
<dbReference type="InterPro" id="IPR041492">
    <property type="entry name" value="HAD_2"/>
</dbReference>
<evidence type="ECO:0000313" key="2">
    <source>
        <dbReference type="Proteomes" id="UP000199236"/>
    </source>
</evidence>
<name>A0A1I5G7I3_9HYPH</name>
<dbReference type="SFLD" id="SFLDS00003">
    <property type="entry name" value="Haloacid_Dehalogenase"/>
    <property type="match status" value="1"/>
</dbReference>
<dbReference type="NCBIfam" id="TIGR01549">
    <property type="entry name" value="HAD-SF-IA-v1"/>
    <property type="match status" value="1"/>
</dbReference>
<dbReference type="GO" id="GO:0006281">
    <property type="term" value="P:DNA repair"/>
    <property type="evidence" value="ECO:0007669"/>
    <property type="project" value="TreeGrafter"/>
</dbReference>
<dbReference type="PANTHER" id="PTHR43434">
    <property type="entry name" value="PHOSPHOGLYCOLATE PHOSPHATASE"/>
    <property type="match status" value="1"/>
</dbReference>
<dbReference type="InterPro" id="IPR036412">
    <property type="entry name" value="HAD-like_sf"/>
</dbReference>
<dbReference type="Pfam" id="PF13419">
    <property type="entry name" value="HAD_2"/>
    <property type="match status" value="1"/>
</dbReference>
<dbReference type="InterPro" id="IPR050155">
    <property type="entry name" value="HAD-like_hydrolase_sf"/>
</dbReference>
<protein>
    <submittedName>
        <fullName evidence="1">Phosphoglycolate phosphatase</fullName>
    </submittedName>
</protein>
<gene>
    <name evidence="1" type="ORF">SAMN04488056_104387</name>
</gene>
<dbReference type="InterPro" id="IPR023214">
    <property type="entry name" value="HAD_sf"/>
</dbReference>
<dbReference type="OrthoDB" id="9782449at2"/>
<dbReference type="AlphaFoldDB" id="A0A1I5G7I3"/>
<sequence length="220" mass="23797">MSLKLFIFDCDGTLVDSQHTIVEGMEHAFGVHSLEPPTADATRSIIGLSLPEAIVKLAPDLSLAANAAIVQSYKDYVIAKRASGDAIELLYDGAKEAIEAIAKDANVLLGIATGKAYRGVLHLFDCYDWHDLFVTVQTADRAPSKPHPGMILQAMEQTGARPEDTYMIGDTSYDMEMAINAKVTPIGVSWGYHTSDVLRDAGAEHIVDDYPALHALLGRL</sequence>
<dbReference type="GO" id="GO:0008967">
    <property type="term" value="F:phosphoglycolate phosphatase activity"/>
    <property type="evidence" value="ECO:0007669"/>
    <property type="project" value="TreeGrafter"/>
</dbReference>
<dbReference type="RefSeq" id="WP_090072059.1">
    <property type="nucleotide sequence ID" value="NZ_FOVR01000004.1"/>
</dbReference>
<dbReference type="EMBL" id="FOVR01000004">
    <property type="protein sequence ID" value="SFO31822.1"/>
    <property type="molecule type" value="Genomic_DNA"/>
</dbReference>
<dbReference type="Gene3D" id="1.10.150.240">
    <property type="entry name" value="Putative phosphatase, domain 2"/>
    <property type="match status" value="1"/>
</dbReference>
<dbReference type="PANTHER" id="PTHR43434:SF24">
    <property type="entry name" value="HYDROLASE-RELATED"/>
    <property type="match status" value="1"/>
</dbReference>
<accession>A0A1I5G7I3</accession>
<organism evidence="1 2">
    <name type="scientific">Cohaesibacter marisflavi</name>
    <dbReference type="NCBI Taxonomy" id="655353"/>
    <lineage>
        <taxon>Bacteria</taxon>
        <taxon>Pseudomonadati</taxon>
        <taxon>Pseudomonadota</taxon>
        <taxon>Alphaproteobacteria</taxon>
        <taxon>Hyphomicrobiales</taxon>
        <taxon>Cohaesibacteraceae</taxon>
    </lineage>
</organism>
<dbReference type="GO" id="GO:0005829">
    <property type="term" value="C:cytosol"/>
    <property type="evidence" value="ECO:0007669"/>
    <property type="project" value="TreeGrafter"/>
</dbReference>
<dbReference type="InterPro" id="IPR023198">
    <property type="entry name" value="PGP-like_dom2"/>
</dbReference>
<evidence type="ECO:0000313" key="1">
    <source>
        <dbReference type="EMBL" id="SFO31822.1"/>
    </source>
</evidence>
<dbReference type="Proteomes" id="UP000199236">
    <property type="component" value="Unassembled WGS sequence"/>
</dbReference>
<dbReference type="InterPro" id="IPR006439">
    <property type="entry name" value="HAD-SF_hydro_IA"/>
</dbReference>
<dbReference type="SUPFAM" id="SSF56784">
    <property type="entry name" value="HAD-like"/>
    <property type="match status" value="1"/>
</dbReference>